<name>A0A7Y0DYA7_9PROT</name>
<accession>A0A7Y0DYA7</accession>
<organism evidence="1 2">
    <name type="scientific">Pacificispira spongiicola</name>
    <dbReference type="NCBI Taxonomy" id="2729598"/>
    <lineage>
        <taxon>Bacteria</taxon>
        <taxon>Pseudomonadati</taxon>
        <taxon>Pseudomonadota</taxon>
        <taxon>Alphaproteobacteria</taxon>
        <taxon>Rhodospirillales</taxon>
        <taxon>Rhodospirillaceae</taxon>
        <taxon>Pacificispira</taxon>
    </lineage>
</organism>
<sequence length="456" mass="50126">MPAKRLEYSNEVLETLTSMGALSDLKLGQIICIGVDEVKAALGDGKWAKTEELVSKLIEKTILEKCSPEDRFFKCRDASFLIFFANPDHDRAVAISASVAASVNDALFGQEDMGGLTVRGVVSTPEGVKLDQGRNPYDVLEELQRKAEKLVLGDAGRVAGQSTMAAIDELSKSQIKKPGEIKKARLAFSQDRTDLLGKLSKFEDSPIEFKFLPVWRVRERMVRTFLCVPSKESAISGEPIWNYSVLGSEPELEDIVDLDLAVMERGLLKLTDSLIAGHSTFLALNLHFETLASKKGKEEVHDFLGHLPPQILQRVFPNIMHIPPGIPEGRLRDVISQIRKVMNLPSVLIDPEKMERDFTSLLRRMNASGIPSVFIRLRDKPTKAQLKWTADVAEQTKKLGGVAGATGVADDKTLMELAYSQLDFCGGPVFGGPFDDIPTPFPYGAGNLETNTGSGR</sequence>
<dbReference type="RefSeq" id="WP_169624055.1">
    <property type="nucleotide sequence ID" value="NZ_JABBNT010000001.1"/>
</dbReference>
<protein>
    <recommendedName>
        <fullName evidence="3">GGDEF domain-containing protein</fullName>
    </recommendedName>
</protein>
<gene>
    <name evidence="1" type="ORF">HH303_04940</name>
</gene>
<dbReference type="AlphaFoldDB" id="A0A7Y0DYA7"/>
<evidence type="ECO:0000313" key="1">
    <source>
        <dbReference type="EMBL" id="NMM43811.1"/>
    </source>
</evidence>
<keyword evidence="2" id="KW-1185">Reference proteome</keyword>
<proteinExistence type="predicted"/>
<evidence type="ECO:0000313" key="2">
    <source>
        <dbReference type="Proteomes" id="UP000539372"/>
    </source>
</evidence>
<reference evidence="1 2" key="1">
    <citation type="submission" date="2020-04" db="EMBL/GenBank/DDBJ databases">
        <title>Rhodospirillaceae bacterium KN72 isolated from deep sea.</title>
        <authorList>
            <person name="Zhang D.-C."/>
        </authorList>
    </citation>
    <scope>NUCLEOTIDE SEQUENCE [LARGE SCALE GENOMIC DNA]</scope>
    <source>
        <strain evidence="1 2">KN72</strain>
    </source>
</reference>
<dbReference type="Proteomes" id="UP000539372">
    <property type="component" value="Unassembled WGS sequence"/>
</dbReference>
<comment type="caution">
    <text evidence="1">The sequence shown here is derived from an EMBL/GenBank/DDBJ whole genome shotgun (WGS) entry which is preliminary data.</text>
</comment>
<dbReference type="EMBL" id="JABBNT010000001">
    <property type="protein sequence ID" value="NMM43811.1"/>
    <property type="molecule type" value="Genomic_DNA"/>
</dbReference>
<evidence type="ECO:0008006" key="3">
    <source>
        <dbReference type="Google" id="ProtNLM"/>
    </source>
</evidence>